<protein>
    <submittedName>
        <fullName evidence="3">Uncharacterized protein</fullName>
    </submittedName>
</protein>
<feature type="transmembrane region" description="Helical" evidence="2">
    <location>
        <begin position="843"/>
        <end position="865"/>
    </location>
</feature>
<feature type="region of interest" description="Disordered" evidence="1">
    <location>
        <begin position="583"/>
        <end position="682"/>
    </location>
</feature>
<gene>
    <name evidence="3" type="ORF">PV07_10893</name>
</gene>
<feature type="region of interest" description="Disordered" evidence="1">
    <location>
        <begin position="1026"/>
        <end position="1063"/>
    </location>
</feature>
<dbReference type="Proteomes" id="UP000054466">
    <property type="component" value="Unassembled WGS sequence"/>
</dbReference>
<dbReference type="RefSeq" id="XP_016242829.1">
    <property type="nucleotide sequence ID" value="XM_016398267.1"/>
</dbReference>
<keyword evidence="4" id="KW-1185">Reference proteome</keyword>
<feature type="region of interest" description="Disordered" evidence="1">
    <location>
        <begin position="88"/>
        <end position="194"/>
    </location>
</feature>
<reference evidence="3 4" key="1">
    <citation type="submission" date="2015-01" db="EMBL/GenBank/DDBJ databases">
        <title>The Genome Sequence of Cladophialophora immunda CBS83496.</title>
        <authorList>
            <consortium name="The Broad Institute Genomics Platform"/>
            <person name="Cuomo C."/>
            <person name="de Hoog S."/>
            <person name="Gorbushina A."/>
            <person name="Stielow B."/>
            <person name="Teixiera M."/>
            <person name="Abouelleil A."/>
            <person name="Chapman S.B."/>
            <person name="Priest M."/>
            <person name="Young S.K."/>
            <person name="Wortman J."/>
            <person name="Nusbaum C."/>
            <person name="Birren B."/>
        </authorList>
    </citation>
    <scope>NUCLEOTIDE SEQUENCE [LARGE SCALE GENOMIC DNA]</scope>
    <source>
        <strain evidence="3 4">CBS 83496</strain>
    </source>
</reference>
<feature type="compositionally biased region" description="Polar residues" evidence="1">
    <location>
        <begin position="1163"/>
        <end position="1179"/>
    </location>
</feature>
<feature type="region of interest" description="Disordered" evidence="1">
    <location>
        <begin position="429"/>
        <end position="451"/>
    </location>
</feature>
<feature type="region of interest" description="Disordered" evidence="1">
    <location>
        <begin position="1114"/>
        <end position="1133"/>
    </location>
</feature>
<dbReference type="VEuPathDB" id="FungiDB:PV07_10893"/>
<evidence type="ECO:0000313" key="3">
    <source>
        <dbReference type="EMBL" id="KIW22613.1"/>
    </source>
</evidence>
<evidence type="ECO:0000313" key="4">
    <source>
        <dbReference type="Proteomes" id="UP000054466"/>
    </source>
</evidence>
<feature type="region of interest" description="Disordered" evidence="1">
    <location>
        <begin position="784"/>
        <end position="809"/>
    </location>
</feature>
<feature type="region of interest" description="Disordered" evidence="1">
    <location>
        <begin position="1160"/>
        <end position="1182"/>
    </location>
</feature>
<feature type="region of interest" description="Disordered" evidence="1">
    <location>
        <begin position="62"/>
        <end position="81"/>
    </location>
</feature>
<dbReference type="HOGENOM" id="CLU_004045_1_0_1"/>
<organism evidence="3 4">
    <name type="scientific">Cladophialophora immunda</name>
    <dbReference type="NCBI Taxonomy" id="569365"/>
    <lineage>
        <taxon>Eukaryota</taxon>
        <taxon>Fungi</taxon>
        <taxon>Dikarya</taxon>
        <taxon>Ascomycota</taxon>
        <taxon>Pezizomycotina</taxon>
        <taxon>Eurotiomycetes</taxon>
        <taxon>Chaetothyriomycetidae</taxon>
        <taxon>Chaetothyriales</taxon>
        <taxon>Herpotrichiellaceae</taxon>
        <taxon>Cladophialophora</taxon>
    </lineage>
</organism>
<feature type="region of interest" description="Disordered" evidence="1">
    <location>
        <begin position="366"/>
        <end position="391"/>
    </location>
</feature>
<keyword evidence="2" id="KW-0812">Transmembrane</keyword>
<feature type="compositionally biased region" description="Basic and acidic residues" evidence="1">
    <location>
        <begin position="671"/>
        <end position="682"/>
    </location>
</feature>
<feature type="compositionally biased region" description="Basic and acidic residues" evidence="1">
    <location>
        <begin position="381"/>
        <end position="391"/>
    </location>
</feature>
<keyword evidence="2" id="KW-1133">Transmembrane helix</keyword>
<feature type="compositionally biased region" description="Polar residues" evidence="1">
    <location>
        <begin position="182"/>
        <end position="193"/>
    </location>
</feature>
<feature type="compositionally biased region" description="Acidic residues" evidence="1">
    <location>
        <begin position="1114"/>
        <end position="1125"/>
    </location>
</feature>
<evidence type="ECO:0000256" key="2">
    <source>
        <dbReference type="SAM" id="Phobius"/>
    </source>
</evidence>
<proteinExistence type="predicted"/>
<dbReference type="EMBL" id="KN847046">
    <property type="protein sequence ID" value="KIW22613.1"/>
    <property type="molecule type" value="Genomic_DNA"/>
</dbReference>
<keyword evidence="2" id="KW-0472">Membrane</keyword>
<evidence type="ECO:0000256" key="1">
    <source>
        <dbReference type="SAM" id="MobiDB-lite"/>
    </source>
</evidence>
<name>A0A0D2BU73_9EURO</name>
<feature type="compositionally biased region" description="Polar residues" evidence="1">
    <location>
        <begin position="734"/>
        <end position="758"/>
    </location>
</feature>
<dbReference type="OrthoDB" id="5973539at2759"/>
<sequence length="1275" mass="139532">MVVGFDNSRSHGATLKSTELEHRQLSAIPAFPLSSPHQEPLTTFKPVNGGVTLASNDTFFSPNPFASSSSDDDTGSSSGQDEFHLERYSQETARNGQPSRPSRKQSSRRRHQKQSTGARPDKKTRPGLNIVTNFSGQAKRAQTDGLVIDQVQSQKPRLGPRYATSIMSAKAEHVSHSVPEPNANNDSDGSPNQRAEELKRIIARQAVSKLQESQAARNAREESRAAGMMDTARQVRAMAEEQELREPANAINDYSPSARSIVIGMSVPEHELDAHRSAGGASKAYSANTPDTPAIVVTPAEETDSWKPSFFAKDRPISSTHSLHTRSEMQIQHGNLPPVPKIPLGHVQHDNQVQATAGASIFRSVQEPNRTFAGNNDRDDEQDRQSLEEVSRMSYDSQERILQTDIESRRHKSQGWWNLMLSPMLSRKGTMVEKGNSKSPETPPVPSLPADVRLSKSDIVSPLTSESPETPRRIGLASARASVWSRWTTWERERDGNIRSPPPALPHPDLDQSAGLAQDANPIPAWPVVDFTKGLAAEYYHACAIEQLTGVPYFECQNHSCASKLPKLHSIFDKGVFSEASQDIPASRQVDDNVEGSAHAPSSEERELGRVLSIHSEPDELSPNVRQAETAAVVKAKSVETPDLTQGEPHQQEDTPPMPHAVESSQAQERSVPDMEQPRREAHYPSIAAVAAQPPILSPGPVSPAMHHTMTSQGAVPMTQIDHQPGQPRLLEQTMPSDQQQEKAPTQPPSVTIHNHTFYSERYANGDDSTVREARREAMERLESTTLGQGVSQKREVARQEVPVTPEPEAPKKQNLITKLKGLLRRKKAGDKDEADKKKKHRWTLIIGSILFLVVLACVLLATLLTRTGDGTPVQSQWLNLTGYPPIPTGISTIARPDAVKQQSQCVAPNTMWSCALPKEEQFEVAPNSPDQPNFRFEITFRNGTVPANMTVPVQGLSKRSEARLRRRADDPFTNDLFDPNPTPPSRADQIFIGNTTDNITQPFEGEQTPFYITFIPVFPIDPSNATATASSSTGSKLRRRQSTNSSDIIPAPDVLSDGSAAPANLLPSDPYPSSQPIKLYNRGQADEHYGFYIYYDKAIFLHSTAALNTSEFADDNGVDPEDENGGSTRDQSRLRCTFSQTRFLVRMWTNPAFGATLLPPASNGTNSTDAGSGNSATDFSRPGSFPYPTTISIDRHGGNVNKKAVYCYGVDQLQVIQSDIKTIVPEFRSVGGTLINAAPGLVNGTISDDPGFDQEAGGIDGGTGGCECVWQNWN</sequence>
<dbReference type="GeneID" id="27350087"/>
<feature type="region of interest" description="Disordered" evidence="1">
    <location>
        <begin position="728"/>
        <end position="771"/>
    </location>
</feature>
<accession>A0A0D2BU73</accession>
<feature type="compositionally biased region" description="Basic residues" evidence="1">
    <location>
        <begin position="101"/>
        <end position="113"/>
    </location>
</feature>
<dbReference type="STRING" id="569365.A0A0D2BU73"/>
<dbReference type="AlphaFoldDB" id="A0A0D2BU73"/>